<dbReference type="InterPro" id="IPR016174">
    <property type="entry name" value="Di-haem_cyt_TM"/>
</dbReference>
<evidence type="ECO:0000313" key="15">
    <source>
        <dbReference type="EMBL" id="MFD1341637.1"/>
    </source>
</evidence>
<keyword evidence="4" id="KW-1003">Cell membrane</keyword>
<feature type="transmembrane region" description="Helical" evidence="13">
    <location>
        <begin position="48"/>
        <end position="68"/>
    </location>
</feature>
<keyword evidence="9 13" id="KW-1133">Transmembrane helix</keyword>
<dbReference type="InterPro" id="IPR011577">
    <property type="entry name" value="Cyt_b561_bac/Ni-Hgenase"/>
</dbReference>
<accession>A0ABW3ZEQ9</accession>
<keyword evidence="3" id="KW-0813">Transport</keyword>
<dbReference type="Proteomes" id="UP001597135">
    <property type="component" value="Unassembled WGS sequence"/>
</dbReference>
<feature type="transmembrane region" description="Helical" evidence="13">
    <location>
        <begin position="124"/>
        <end position="146"/>
    </location>
</feature>
<evidence type="ECO:0000259" key="14">
    <source>
        <dbReference type="Pfam" id="PF01292"/>
    </source>
</evidence>
<dbReference type="EMBL" id="JBHTMU010000005">
    <property type="protein sequence ID" value="MFD1341637.1"/>
    <property type="molecule type" value="Genomic_DNA"/>
</dbReference>
<feature type="domain" description="Cytochrome b561 bacterial/Ni-hydrogenase" evidence="14">
    <location>
        <begin position="8"/>
        <end position="157"/>
    </location>
</feature>
<feature type="transmembrane region" description="Helical" evidence="13">
    <location>
        <begin position="94"/>
        <end position="112"/>
    </location>
</feature>
<evidence type="ECO:0000256" key="13">
    <source>
        <dbReference type="SAM" id="Phobius"/>
    </source>
</evidence>
<evidence type="ECO:0000256" key="8">
    <source>
        <dbReference type="ARBA" id="ARBA00022982"/>
    </source>
</evidence>
<name>A0ABW3ZEQ9_9RHOB</name>
<dbReference type="RefSeq" id="WP_386801704.1">
    <property type="nucleotide sequence ID" value="NZ_JBHTMU010000005.1"/>
</dbReference>
<keyword evidence="8" id="KW-0249">Electron transport</keyword>
<proteinExistence type="inferred from homology"/>
<evidence type="ECO:0000256" key="4">
    <source>
        <dbReference type="ARBA" id="ARBA00022475"/>
    </source>
</evidence>
<keyword evidence="16" id="KW-1185">Reference proteome</keyword>
<evidence type="ECO:0000256" key="7">
    <source>
        <dbReference type="ARBA" id="ARBA00022723"/>
    </source>
</evidence>
<organism evidence="15 16">
    <name type="scientific">Litorisediminicola beolgyonensis</name>
    <dbReference type="NCBI Taxonomy" id="1173614"/>
    <lineage>
        <taxon>Bacteria</taxon>
        <taxon>Pseudomonadati</taxon>
        <taxon>Pseudomonadota</taxon>
        <taxon>Alphaproteobacteria</taxon>
        <taxon>Rhodobacterales</taxon>
        <taxon>Paracoccaceae</taxon>
        <taxon>Litorisediminicola</taxon>
    </lineage>
</organism>
<evidence type="ECO:0000256" key="5">
    <source>
        <dbReference type="ARBA" id="ARBA00022617"/>
    </source>
</evidence>
<evidence type="ECO:0000313" key="16">
    <source>
        <dbReference type="Proteomes" id="UP001597135"/>
    </source>
</evidence>
<evidence type="ECO:0000256" key="2">
    <source>
        <dbReference type="ARBA" id="ARBA00004651"/>
    </source>
</evidence>
<evidence type="ECO:0000256" key="12">
    <source>
        <dbReference type="ARBA" id="ARBA00037975"/>
    </source>
</evidence>
<evidence type="ECO:0000256" key="10">
    <source>
        <dbReference type="ARBA" id="ARBA00023004"/>
    </source>
</evidence>
<reference evidence="16" key="1">
    <citation type="journal article" date="2019" name="Int. J. Syst. Evol. Microbiol.">
        <title>The Global Catalogue of Microorganisms (GCM) 10K type strain sequencing project: providing services to taxonomists for standard genome sequencing and annotation.</title>
        <authorList>
            <consortium name="The Broad Institute Genomics Platform"/>
            <consortium name="The Broad Institute Genome Sequencing Center for Infectious Disease"/>
            <person name="Wu L."/>
            <person name="Ma J."/>
        </authorList>
    </citation>
    <scope>NUCLEOTIDE SEQUENCE [LARGE SCALE GENOMIC DNA]</scope>
    <source>
        <strain evidence="16">CCUG 62953</strain>
    </source>
</reference>
<dbReference type="PANTHER" id="PTHR30529:SF1">
    <property type="entry name" value="CYTOCHROME B561 HOMOLOG 2"/>
    <property type="match status" value="1"/>
</dbReference>
<evidence type="ECO:0000256" key="3">
    <source>
        <dbReference type="ARBA" id="ARBA00022448"/>
    </source>
</evidence>
<evidence type="ECO:0000256" key="11">
    <source>
        <dbReference type="ARBA" id="ARBA00023136"/>
    </source>
</evidence>
<feature type="transmembrane region" description="Helical" evidence="13">
    <location>
        <begin position="7"/>
        <end position="28"/>
    </location>
</feature>
<keyword evidence="6 13" id="KW-0812">Transmembrane</keyword>
<comment type="cofactor">
    <cofactor evidence="1">
        <name>heme b</name>
        <dbReference type="ChEBI" id="CHEBI:60344"/>
    </cofactor>
</comment>
<keyword evidence="10" id="KW-0408">Iron</keyword>
<evidence type="ECO:0000256" key="1">
    <source>
        <dbReference type="ARBA" id="ARBA00001970"/>
    </source>
</evidence>
<evidence type="ECO:0000256" key="6">
    <source>
        <dbReference type="ARBA" id="ARBA00022692"/>
    </source>
</evidence>
<comment type="similarity">
    <text evidence="12">Belongs to the cytochrome b561 family.</text>
</comment>
<dbReference type="InterPro" id="IPR052168">
    <property type="entry name" value="Cytochrome_b561_oxidase"/>
</dbReference>
<evidence type="ECO:0000256" key="9">
    <source>
        <dbReference type="ARBA" id="ARBA00022989"/>
    </source>
</evidence>
<keyword evidence="7" id="KW-0479">Metal-binding</keyword>
<keyword evidence="5" id="KW-0349">Heme</keyword>
<comment type="subcellular location">
    <subcellularLocation>
        <location evidence="2">Cell membrane</location>
        <topology evidence="2">Multi-pass membrane protein</topology>
    </subcellularLocation>
</comment>
<dbReference type="Pfam" id="PF01292">
    <property type="entry name" value="Ni_hydr_CYTB"/>
    <property type="match status" value="1"/>
</dbReference>
<dbReference type="SUPFAM" id="SSF81342">
    <property type="entry name" value="Transmembrane di-heme cytochromes"/>
    <property type="match status" value="1"/>
</dbReference>
<protein>
    <submittedName>
        <fullName evidence="15">Cytochrome b</fullName>
    </submittedName>
</protein>
<keyword evidence="11 13" id="KW-0472">Membrane</keyword>
<gene>
    <name evidence="15" type="ORF">ACFQ4E_04315</name>
</gene>
<dbReference type="PANTHER" id="PTHR30529">
    <property type="entry name" value="CYTOCHROME B561"/>
    <property type="match status" value="1"/>
</dbReference>
<sequence>MPSQRPAYSALQIGLHWLTALLVIAAWLTSDGMHRVLEQKLEGSYQGTPLHVALGLSVLTVVGIRLVVRLREGAPGPQEDLPVAHAQARHWGHVALYALMIGVPLGGFAAWFAGLDVARLVHGFAGNTLLALAGGHAVIALYHHYVRKDGTLLRMMRPGE</sequence>
<comment type="caution">
    <text evidence="15">The sequence shown here is derived from an EMBL/GenBank/DDBJ whole genome shotgun (WGS) entry which is preliminary data.</text>
</comment>